<evidence type="ECO:0000313" key="4">
    <source>
        <dbReference type="Proteomes" id="UP001499979"/>
    </source>
</evidence>
<evidence type="ECO:0000256" key="1">
    <source>
        <dbReference type="SAM" id="MobiDB-lite"/>
    </source>
</evidence>
<evidence type="ECO:0000313" key="3">
    <source>
        <dbReference type="EMBL" id="GAA1137254.1"/>
    </source>
</evidence>
<reference evidence="4" key="1">
    <citation type="journal article" date="2019" name="Int. J. Syst. Evol. Microbiol.">
        <title>The Global Catalogue of Microorganisms (GCM) 10K type strain sequencing project: providing services to taxonomists for standard genome sequencing and annotation.</title>
        <authorList>
            <consortium name="The Broad Institute Genomics Platform"/>
            <consortium name="The Broad Institute Genome Sequencing Center for Infectious Disease"/>
            <person name="Wu L."/>
            <person name="Ma J."/>
        </authorList>
    </citation>
    <scope>NUCLEOTIDE SEQUENCE [LARGE SCALE GENOMIC DNA]</scope>
    <source>
        <strain evidence="4">JCM 11813</strain>
    </source>
</reference>
<dbReference type="PROSITE" id="PS51257">
    <property type="entry name" value="PROKAR_LIPOPROTEIN"/>
    <property type="match status" value="1"/>
</dbReference>
<accession>A0ABP4F1W8</accession>
<feature type="compositionally biased region" description="Low complexity" evidence="1">
    <location>
        <begin position="384"/>
        <end position="401"/>
    </location>
</feature>
<organism evidence="3 4">
    <name type="scientific">Nocardioides aquiterrae</name>
    <dbReference type="NCBI Taxonomy" id="203799"/>
    <lineage>
        <taxon>Bacteria</taxon>
        <taxon>Bacillati</taxon>
        <taxon>Actinomycetota</taxon>
        <taxon>Actinomycetes</taxon>
        <taxon>Propionibacteriales</taxon>
        <taxon>Nocardioidaceae</taxon>
        <taxon>Nocardioides</taxon>
    </lineage>
</organism>
<name>A0ABP4F1W8_9ACTN</name>
<evidence type="ECO:0000256" key="2">
    <source>
        <dbReference type="SAM" id="SignalP"/>
    </source>
</evidence>
<feature type="region of interest" description="Disordered" evidence="1">
    <location>
        <begin position="369"/>
        <end position="407"/>
    </location>
</feature>
<feature type="chain" id="PRO_5046105897" evidence="2">
    <location>
        <begin position="29"/>
        <end position="407"/>
    </location>
</feature>
<feature type="signal peptide" evidence="2">
    <location>
        <begin position="1"/>
        <end position="28"/>
    </location>
</feature>
<gene>
    <name evidence="3" type="ORF">GCM10009606_16540</name>
</gene>
<keyword evidence="4" id="KW-1185">Reference proteome</keyword>
<dbReference type="RefSeq" id="WP_343907020.1">
    <property type="nucleotide sequence ID" value="NZ_BAAAJE010000006.1"/>
</dbReference>
<dbReference type="Proteomes" id="UP001499979">
    <property type="component" value="Unassembled WGS sequence"/>
</dbReference>
<keyword evidence="2" id="KW-0732">Signal</keyword>
<sequence length="407" mass="43301">MTGTTRNPVRRRTRSIAVLAVASALALAGCGGNSDGGAGGAGAGGGDGGDGGNVVVDVNPTANGTVVVPERRFFNDSSPWNKRIDTVRVDPNSQHMIDYAQERVGVIEGPNGAQTRYRTLVDDGLYINTTRWTVPVVAGGRPTSLVCRQLVCGDGANTTTLNIPEDVDPDPRYDGWYTVFDTSASVAYDLWRARRESDNTISYNYMRKWDLNGPGYSPPWTEGARGSGLPLFAGLIRPGELESGEIQHALAISLPGPAAGVFVQPASSTDGTGRRTSIPEGARIRLKRDVVLPPPRDPVTGKLIKLSKQQQRLADAIVACLRTYGAIVVDRAAVPTLYAQRDVTDNLIRGNELQGLTIQDFEVLPLGQPFHYPPEEQELQALGSPSASPSSSPSSSPTSTPDQGAPE</sequence>
<dbReference type="EMBL" id="BAAAJE010000006">
    <property type="protein sequence ID" value="GAA1137254.1"/>
    <property type="molecule type" value="Genomic_DNA"/>
</dbReference>
<protein>
    <submittedName>
        <fullName evidence="3">Uncharacterized protein</fullName>
    </submittedName>
</protein>
<comment type="caution">
    <text evidence="3">The sequence shown here is derived from an EMBL/GenBank/DDBJ whole genome shotgun (WGS) entry which is preliminary data.</text>
</comment>
<proteinExistence type="predicted"/>